<name>A0ABX2T746_9PROT</name>
<dbReference type="CDD" id="cd08512">
    <property type="entry name" value="PBP2_NikA_DppA_OppA_like_7"/>
    <property type="match status" value="1"/>
</dbReference>
<dbReference type="Pfam" id="PF00496">
    <property type="entry name" value="SBP_bac_5"/>
    <property type="match status" value="1"/>
</dbReference>
<keyword evidence="7" id="KW-1185">Reference proteome</keyword>
<reference evidence="6 7" key="1">
    <citation type="submission" date="2020-05" db="EMBL/GenBank/DDBJ databases">
        <title>Azospirillum oleiclasticum sp. nov, a nitrogen-fixing and heavy crude oil-emulsifying bacterium isolated from the crude oil of Yumen Oilfield.</title>
        <authorList>
            <person name="Wu D."/>
            <person name="Cai M."/>
            <person name="Zhang X."/>
        </authorList>
    </citation>
    <scope>NUCLEOTIDE SEQUENCE [LARGE SCALE GENOMIC DNA]</scope>
    <source>
        <strain evidence="6 7">ROY-1-1-2</strain>
    </source>
</reference>
<sequence length="533" mass="59326">MKRREFLASGAAVAAGGAAIAAGIRPAKAQGRSDVLLTISENHPNSLDIHGVGANRPAYEASWNLYDRLMTFGVKKDANGNDHYDYSALKPELAEEWDLGPNSVTFKLRKDAKFHDGTPVTAKDVKWSFDRAVTVGGFPTFQMKAGSLEKPEQFVVVDDHTFRVDFLRADKLTMPDLAVPVPAVFNSGLAKKNATDADPWAMEWLKNNAAGGGAYKVERWAPGQELIFARFDDWKSGPLPKIRRVVWRQVPSAGNRRALLERGDADISFDLPNKDFAELAAAKSLTVIGTPVENALQYVGLNVTKPPFDNIKVRQAVAYAIPYQQIMDAVMFGRGIPMFGGKGVTDASWPQPAPYVTDINKAKQLMAEAGYPNGLETTLSFDLGLAGVNEPMCVLIQESLAQIGIKTTIAKVPGANWRNELLKKQMPLYTNTFGGWLNFPDYFFFWAYHSQNAVFNTMSYQDKAMDALIDAARFETDKAKYEAAVQGFIKKAWDEVPRIPLYQPYLNVAMQKNITGYRYWFHRQLDYRQLAKA</sequence>
<evidence type="ECO:0000256" key="3">
    <source>
        <dbReference type="ARBA" id="ARBA00022448"/>
    </source>
</evidence>
<dbReference type="Gene3D" id="3.10.105.10">
    <property type="entry name" value="Dipeptide-binding Protein, Domain 3"/>
    <property type="match status" value="1"/>
</dbReference>
<dbReference type="PANTHER" id="PTHR30290:SF10">
    <property type="entry name" value="PERIPLASMIC OLIGOPEPTIDE-BINDING PROTEIN-RELATED"/>
    <property type="match status" value="1"/>
</dbReference>
<dbReference type="InterPro" id="IPR030678">
    <property type="entry name" value="Peptide/Ni-bd"/>
</dbReference>
<keyword evidence="3" id="KW-0813">Transport</keyword>
<organism evidence="6 7">
    <name type="scientific">Azospirillum oleiclasticum</name>
    <dbReference type="NCBI Taxonomy" id="2735135"/>
    <lineage>
        <taxon>Bacteria</taxon>
        <taxon>Pseudomonadati</taxon>
        <taxon>Pseudomonadota</taxon>
        <taxon>Alphaproteobacteria</taxon>
        <taxon>Rhodospirillales</taxon>
        <taxon>Azospirillaceae</taxon>
        <taxon>Azospirillum</taxon>
    </lineage>
</organism>
<comment type="subcellular location">
    <subcellularLocation>
        <location evidence="1">Periplasm</location>
    </subcellularLocation>
</comment>
<protein>
    <submittedName>
        <fullName evidence="6">ABC transporter substrate-binding protein</fullName>
    </submittedName>
</protein>
<keyword evidence="4" id="KW-0732">Signal</keyword>
<dbReference type="RefSeq" id="WP_180280238.1">
    <property type="nucleotide sequence ID" value="NZ_JABFDB010000001.1"/>
</dbReference>
<evidence type="ECO:0000256" key="2">
    <source>
        <dbReference type="ARBA" id="ARBA00005695"/>
    </source>
</evidence>
<dbReference type="InterPro" id="IPR006311">
    <property type="entry name" value="TAT_signal"/>
</dbReference>
<evidence type="ECO:0000259" key="5">
    <source>
        <dbReference type="Pfam" id="PF00496"/>
    </source>
</evidence>
<evidence type="ECO:0000256" key="1">
    <source>
        <dbReference type="ARBA" id="ARBA00004418"/>
    </source>
</evidence>
<evidence type="ECO:0000313" key="7">
    <source>
        <dbReference type="Proteomes" id="UP000584642"/>
    </source>
</evidence>
<dbReference type="Proteomes" id="UP000584642">
    <property type="component" value="Unassembled WGS sequence"/>
</dbReference>
<evidence type="ECO:0000256" key="4">
    <source>
        <dbReference type="ARBA" id="ARBA00022729"/>
    </source>
</evidence>
<dbReference type="PROSITE" id="PS51318">
    <property type="entry name" value="TAT"/>
    <property type="match status" value="1"/>
</dbReference>
<comment type="similarity">
    <text evidence="2">Belongs to the bacterial solute-binding protein 5 family.</text>
</comment>
<dbReference type="InterPro" id="IPR039424">
    <property type="entry name" value="SBP_5"/>
</dbReference>
<dbReference type="PANTHER" id="PTHR30290">
    <property type="entry name" value="PERIPLASMIC BINDING COMPONENT OF ABC TRANSPORTER"/>
    <property type="match status" value="1"/>
</dbReference>
<proteinExistence type="inferred from homology"/>
<dbReference type="Gene3D" id="3.40.190.10">
    <property type="entry name" value="Periplasmic binding protein-like II"/>
    <property type="match status" value="1"/>
</dbReference>
<dbReference type="SUPFAM" id="SSF53850">
    <property type="entry name" value="Periplasmic binding protein-like II"/>
    <property type="match status" value="1"/>
</dbReference>
<dbReference type="PIRSF" id="PIRSF002741">
    <property type="entry name" value="MppA"/>
    <property type="match status" value="1"/>
</dbReference>
<evidence type="ECO:0000313" key="6">
    <source>
        <dbReference type="EMBL" id="NYZ18500.1"/>
    </source>
</evidence>
<accession>A0ABX2T746</accession>
<dbReference type="EMBL" id="JABFDB010000001">
    <property type="protein sequence ID" value="NYZ18500.1"/>
    <property type="molecule type" value="Genomic_DNA"/>
</dbReference>
<dbReference type="InterPro" id="IPR000914">
    <property type="entry name" value="SBP_5_dom"/>
</dbReference>
<comment type="caution">
    <text evidence="6">The sequence shown here is derived from an EMBL/GenBank/DDBJ whole genome shotgun (WGS) entry which is preliminary data.</text>
</comment>
<gene>
    <name evidence="6" type="ORF">HND93_02145</name>
</gene>
<dbReference type="Gene3D" id="3.90.76.10">
    <property type="entry name" value="Dipeptide-binding Protein, Domain 1"/>
    <property type="match status" value="1"/>
</dbReference>
<feature type="domain" description="Solute-binding protein family 5" evidence="5">
    <location>
        <begin position="89"/>
        <end position="453"/>
    </location>
</feature>